<proteinExistence type="predicted"/>
<sequence length="12" mass="1579">MYSLHIVFEHFR</sequence>
<protein>
    <submittedName>
        <fullName evidence="1">Uncharacterized protein</fullName>
    </submittedName>
</protein>
<reference evidence="1" key="2">
    <citation type="journal article" date="2015" name="Fish Shellfish Immunol.">
        <title>Early steps in the European eel (Anguilla anguilla)-Vibrio vulnificus interaction in the gills: Role of the RtxA13 toxin.</title>
        <authorList>
            <person name="Callol A."/>
            <person name="Pajuelo D."/>
            <person name="Ebbesson L."/>
            <person name="Teles M."/>
            <person name="MacKenzie S."/>
            <person name="Amaro C."/>
        </authorList>
    </citation>
    <scope>NUCLEOTIDE SEQUENCE</scope>
</reference>
<accession>A0A0E9T8R3</accession>
<reference evidence="1" key="1">
    <citation type="submission" date="2014-11" db="EMBL/GenBank/DDBJ databases">
        <authorList>
            <person name="Amaro Gonzalez C."/>
        </authorList>
    </citation>
    <scope>NUCLEOTIDE SEQUENCE</scope>
</reference>
<evidence type="ECO:0000313" key="1">
    <source>
        <dbReference type="EMBL" id="JAH49235.1"/>
    </source>
</evidence>
<name>A0A0E9T8R3_ANGAN</name>
<dbReference type="EMBL" id="GBXM01059342">
    <property type="protein sequence ID" value="JAH49235.1"/>
    <property type="molecule type" value="Transcribed_RNA"/>
</dbReference>
<organism evidence="1">
    <name type="scientific">Anguilla anguilla</name>
    <name type="common">European freshwater eel</name>
    <name type="synonym">Muraena anguilla</name>
    <dbReference type="NCBI Taxonomy" id="7936"/>
    <lineage>
        <taxon>Eukaryota</taxon>
        <taxon>Metazoa</taxon>
        <taxon>Chordata</taxon>
        <taxon>Craniata</taxon>
        <taxon>Vertebrata</taxon>
        <taxon>Euteleostomi</taxon>
        <taxon>Actinopterygii</taxon>
        <taxon>Neopterygii</taxon>
        <taxon>Teleostei</taxon>
        <taxon>Anguilliformes</taxon>
        <taxon>Anguillidae</taxon>
        <taxon>Anguilla</taxon>
    </lineage>
</organism>